<dbReference type="InterPro" id="IPR000415">
    <property type="entry name" value="Nitroreductase-like"/>
</dbReference>
<protein>
    <recommendedName>
        <fullName evidence="2">Nitroreductase family protein</fullName>
    </recommendedName>
</protein>
<accession>A0A1J5QV60</accession>
<gene>
    <name evidence="1" type="ORF">GALL_344520</name>
</gene>
<proteinExistence type="predicted"/>
<dbReference type="Gene3D" id="3.40.109.10">
    <property type="entry name" value="NADH Oxidase"/>
    <property type="match status" value="1"/>
</dbReference>
<evidence type="ECO:0008006" key="2">
    <source>
        <dbReference type="Google" id="ProtNLM"/>
    </source>
</evidence>
<name>A0A1J5QV60_9ZZZZ</name>
<dbReference type="EMBL" id="MLJW01000676">
    <property type="protein sequence ID" value="OIQ83743.1"/>
    <property type="molecule type" value="Genomic_DNA"/>
</dbReference>
<dbReference type="SUPFAM" id="SSF55469">
    <property type="entry name" value="FMN-dependent nitroreductase-like"/>
    <property type="match status" value="1"/>
</dbReference>
<sequence length="210" mass="22335">MDSRPHRYPLRVTRRDAQRTSLRALALPMPQASPGRAAAVVFAPTALELALLGELLWTAYGAECASTPRVASARGGIDARDIDIYVALSGAVYRYDPLRQRLLPVYAGDLRDVAQGSAGVPDAAPVQLVYIADLRRLDEAGESSGALDALSRHGECHVDAGLVAARVALFADGHGLATRLHRCDGARFAQALGLRAQQRVLLAQSVGFAT</sequence>
<reference evidence="1" key="1">
    <citation type="submission" date="2016-10" db="EMBL/GenBank/DDBJ databases">
        <title>Sequence of Gallionella enrichment culture.</title>
        <authorList>
            <person name="Poehlein A."/>
            <person name="Muehling M."/>
            <person name="Daniel R."/>
        </authorList>
    </citation>
    <scope>NUCLEOTIDE SEQUENCE</scope>
</reference>
<evidence type="ECO:0000313" key="1">
    <source>
        <dbReference type="EMBL" id="OIQ83743.1"/>
    </source>
</evidence>
<dbReference type="GO" id="GO:0016491">
    <property type="term" value="F:oxidoreductase activity"/>
    <property type="evidence" value="ECO:0007669"/>
    <property type="project" value="InterPro"/>
</dbReference>
<dbReference type="AlphaFoldDB" id="A0A1J5QV60"/>
<organism evidence="1">
    <name type="scientific">mine drainage metagenome</name>
    <dbReference type="NCBI Taxonomy" id="410659"/>
    <lineage>
        <taxon>unclassified sequences</taxon>
        <taxon>metagenomes</taxon>
        <taxon>ecological metagenomes</taxon>
    </lineage>
</organism>
<comment type="caution">
    <text evidence="1">The sequence shown here is derived from an EMBL/GenBank/DDBJ whole genome shotgun (WGS) entry which is preliminary data.</text>
</comment>